<keyword evidence="3" id="KW-1185">Reference proteome</keyword>
<evidence type="ECO:0000313" key="3">
    <source>
        <dbReference type="Proteomes" id="UP001141327"/>
    </source>
</evidence>
<comment type="caution">
    <text evidence="2">The sequence shown here is derived from an EMBL/GenBank/DDBJ whole genome shotgun (WGS) entry which is preliminary data.</text>
</comment>
<accession>A0ABQ8UCR7</accession>
<organism evidence="2 3">
    <name type="scientific">Paratrimastix pyriformis</name>
    <dbReference type="NCBI Taxonomy" id="342808"/>
    <lineage>
        <taxon>Eukaryota</taxon>
        <taxon>Metamonada</taxon>
        <taxon>Preaxostyla</taxon>
        <taxon>Paratrimastigidae</taxon>
        <taxon>Paratrimastix</taxon>
    </lineage>
</organism>
<feature type="region of interest" description="Disordered" evidence="1">
    <location>
        <begin position="247"/>
        <end position="355"/>
    </location>
</feature>
<name>A0ABQ8UCR7_9EUKA</name>
<protein>
    <submittedName>
        <fullName evidence="2">Uncharacterized protein</fullName>
    </submittedName>
</protein>
<feature type="compositionally biased region" description="Pro residues" evidence="1">
    <location>
        <begin position="253"/>
        <end position="263"/>
    </location>
</feature>
<feature type="compositionally biased region" description="Pro residues" evidence="1">
    <location>
        <begin position="304"/>
        <end position="316"/>
    </location>
</feature>
<evidence type="ECO:0000256" key="1">
    <source>
        <dbReference type="SAM" id="MobiDB-lite"/>
    </source>
</evidence>
<dbReference type="Proteomes" id="UP001141327">
    <property type="component" value="Unassembled WGS sequence"/>
</dbReference>
<reference evidence="2" key="1">
    <citation type="journal article" date="2022" name="bioRxiv">
        <title>Genomics of Preaxostyla Flagellates Illuminates Evolutionary Transitions and the Path Towards Mitochondrial Loss.</title>
        <authorList>
            <person name="Novak L.V.F."/>
            <person name="Treitli S.C."/>
            <person name="Pyrih J."/>
            <person name="Halakuc P."/>
            <person name="Pipaliya S.V."/>
            <person name="Vacek V."/>
            <person name="Brzon O."/>
            <person name="Soukal P."/>
            <person name="Eme L."/>
            <person name="Dacks J.B."/>
            <person name="Karnkowska A."/>
            <person name="Elias M."/>
            <person name="Hampl V."/>
        </authorList>
    </citation>
    <scope>NUCLEOTIDE SEQUENCE</scope>
    <source>
        <strain evidence="2">RCP-MX</strain>
    </source>
</reference>
<dbReference type="EMBL" id="JAPMOS010000055">
    <property type="protein sequence ID" value="KAJ4457090.1"/>
    <property type="molecule type" value="Genomic_DNA"/>
</dbReference>
<proteinExistence type="predicted"/>
<gene>
    <name evidence="2" type="ORF">PAPYR_7600</name>
</gene>
<sequence length="355" mass="38789">MIRDRSLPSSITPEPIVSDARQLLSLLIVKGQTEQTTWVTYITQRGPTFLVREARFGYTVPVITQPLAQFLARQGLLINAVFATAGVRDAFMTLVGVISVDPTGVAAKQLPLPFGGTCMADWWKFPQSEAALRLFNVRTDVPIFCNGVQVRHDICPVVWTMPHPSWCPCQWADTEKELYLGSLLVKSFIISPRAVYTVGTRFPPLLDYLRSRQPQIHVPEECLLHGPLRVLSVTPTTLPVSLHVVGRHASDAPPSPPPPPPSTPTLDESAGPTRPPPNEWSETDEPPPPPPRSPLCESGDTQVTPPPPPPLPPPSTPTLDESAGPTRPPPDESAETDEPPRPRPGPRYASRATCK</sequence>
<evidence type="ECO:0000313" key="2">
    <source>
        <dbReference type="EMBL" id="KAJ4457090.1"/>
    </source>
</evidence>